<dbReference type="GO" id="GO:0005886">
    <property type="term" value="C:plasma membrane"/>
    <property type="evidence" value="ECO:0007669"/>
    <property type="project" value="TreeGrafter"/>
</dbReference>
<reference evidence="6 7" key="1">
    <citation type="submission" date="2017-02" db="EMBL/GenBank/DDBJ databases">
        <title>Complete genome sequence of the drought resistance-promoting endophyte Pantoea alhagi LTYR-11Z.</title>
        <authorList>
            <person name="Zhang L."/>
        </authorList>
    </citation>
    <scope>NUCLEOTIDE SEQUENCE [LARGE SCALE GENOMIC DNA]</scope>
    <source>
        <strain evidence="6 7">LTYR-11Z</strain>
    </source>
</reference>
<dbReference type="NCBIfam" id="NF007975">
    <property type="entry name" value="PRK10699.1"/>
    <property type="match status" value="1"/>
</dbReference>
<evidence type="ECO:0000313" key="7">
    <source>
        <dbReference type="Proteomes" id="UP000192900"/>
    </source>
</evidence>
<dbReference type="EMBL" id="CP019706">
    <property type="protein sequence ID" value="ARJ43555.1"/>
    <property type="molecule type" value="Genomic_DNA"/>
</dbReference>
<dbReference type="Pfam" id="PF01569">
    <property type="entry name" value="PAP2"/>
    <property type="match status" value="1"/>
</dbReference>
<feature type="transmembrane region" description="Helical" evidence="4">
    <location>
        <begin position="49"/>
        <end position="68"/>
    </location>
</feature>
<protein>
    <recommendedName>
        <fullName evidence="1">undecaprenyl-diphosphate phosphatase</fullName>
        <ecNumber evidence="1">3.6.1.27</ecNumber>
    </recommendedName>
    <alternativeName>
        <fullName evidence="2">Undecaprenyl pyrophosphate phosphatase</fullName>
    </alternativeName>
</protein>
<proteinExistence type="predicted"/>
<feature type="transmembrane region" description="Helical" evidence="4">
    <location>
        <begin position="157"/>
        <end position="179"/>
    </location>
</feature>
<dbReference type="CDD" id="cd01610">
    <property type="entry name" value="PAP2_like"/>
    <property type="match status" value="1"/>
</dbReference>
<name>A0A1W6B8X0_9GAMM</name>
<dbReference type="PANTHER" id="PTHR14969">
    <property type="entry name" value="SPHINGOSINE-1-PHOSPHATE PHOSPHOHYDROLASE"/>
    <property type="match status" value="1"/>
</dbReference>
<keyword evidence="7" id="KW-1185">Reference proteome</keyword>
<keyword evidence="4" id="KW-0472">Membrane</keyword>
<feature type="transmembrane region" description="Helical" evidence="4">
    <location>
        <begin position="75"/>
        <end position="92"/>
    </location>
</feature>
<dbReference type="SMART" id="SM00014">
    <property type="entry name" value="acidPPc"/>
    <property type="match status" value="1"/>
</dbReference>
<dbReference type="GO" id="GO:0050380">
    <property type="term" value="F:undecaprenyl-diphosphatase activity"/>
    <property type="evidence" value="ECO:0007669"/>
    <property type="project" value="UniProtKB-EC"/>
</dbReference>
<evidence type="ECO:0000256" key="4">
    <source>
        <dbReference type="SAM" id="Phobius"/>
    </source>
</evidence>
<feature type="transmembrane region" description="Helical" evidence="4">
    <location>
        <begin position="212"/>
        <end position="230"/>
    </location>
</feature>
<evidence type="ECO:0000259" key="5">
    <source>
        <dbReference type="SMART" id="SM00014"/>
    </source>
</evidence>
<keyword evidence="4" id="KW-1133">Transmembrane helix</keyword>
<feature type="domain" description="Phosphatidic acid phosphatase type 2/haloperoxidase" evidence="5">
    <location>
        <begin position="77"/>
        <end position="227"/>
    </location>
</feature>
<comment type="catalytic activity">
    <reaction evidence="3">
        <text>di-trans,octa-cis-undecaprenyl diphosphate + H2O = di-trans,octa-cis-undecaprenyl phosphate + phosphate + H(+)</text>
        <dbReference type="Rhea" id="RHEA:28094"/>
        <dbReference type="ChEBI" id="CHEBI:15377"/>
        <dbReference type="ChEBI" id="CHEBI:15378"/>
        <dbReference type="ChEBI" id="CHEBI:43474"/>
        <dbReference type="ChEBI" id="CHEBI:58405"/>
        <dbReference type="ChEBI" id="CHEBI:60392"/>
        <dbReference type="EC" id="3.6.1.27"/>
    </reaction>
</comment>
<dbReference type="EC" id="3.6.1.27" evidence="1"/>
<accession>A0A1W6B8X0</accession>
<dbReference type="Proteomes" id="UP000192900">
    <property type="component" value="Chromosome"/>
</dbReference>
<dbReference type="PANTHER" id="PTHR14969:SF54">
    <property type="entry name" value="PHOSPHATIDYLGLYCEROPHOSPHATASE B"/>
    <property type="match status" value="1"/>
</dbReference>
<evidence type="ECO:0000256" key="1">
    <source>
        <dbReference type="ARBA" id="ARBA00012374"/>
    </source>
</evidence>
<evidence type="ECO:0000313" key="6">
    <source>
        <dbReference type="EMBL" id="ARJ43555.1"/>
    </source>
</evidence>
<organism evidence="6 7">
    <name type="scientific">Pantoea alhagi</name>
    <dbReference type="NCBI Taxonomy" id="1891675"/>
    <lineage>
        <taxon>Bacteria</taxon>
        <taxon>Pseudomonadati</taxon>
        <taxon>Pseudomonadota</taxon>
        <taxon>Gammaproteobacteria</taxon>
        <taxon>Enterobacterales</taxon>
        <taxon>Erwiniaceae</taxon>
        <taxon>Pantoea</taxon>
    </lineage>
</organism>
<dbReference type="Gene3D" id="1.20.144.10">
    <property type="entry name" value="Phosphatidic acid phosphatase type 2/haloperoxidase"/>
    <property type="match status" value="1"/>
</dbReference>
<dbReference type="KEGG" id="palh:B1H58_16930"/>
<evidence type="ECO:0000256" key="2">
    <source>
        <dbReference type="ARBA" id="ARBA00032707"/>
    </source>
</evidence>
<dbReference type="InterPro" id="IPR000326">
    <property type="entry name" value="PAP2/HPO"/>
</dbReference>
<feature type="transmembrane region" description="Helical" evidence="4">
    <location>
        <begin position="186"/>
        <end position="206"/>
    </location>
</feature>
<dbReference type="RefSeq" id="WP_085071609.1">
    <property type="nucleotide sequence ID" value="NZ_CP019706.1"/>
</dbReference>
<evidence type="ECO:0000256" key="3">
    <source>
        <dbReference type="ARBA" id="ARBA00047594"/>
    </source>
</evidence>
<keyword evidence="4" id="KW-0812">Transmembrane</keyword>
<dbReference type="STRING" id="1891675.B1H58_16930"/>
<dbReference type="AlphaFoldDB" id="A0A1W6B8X0"/>
<dbReference type="SUPFAM" id="SSF48317">
    <property type="entry name" value="Acid phosphatase/Vanadium-dependent haloperoxidase"/>
    <property type="match status" value="1"/>
</dbReference>
<dbReference type="InterPro" id="IPR036938">
    <property type="entry name" value="PAP2/HPO_sf"/>
</dbReference>
<sequence>MLEIAKRTAFGALLLSIMPLLMWLSHWQWQPGASGLGLRLLFWMTETVTRPWGILTSAILCAWFLWCLRFRLKPALFLLVIMIAAILAGQYTKSFIKARVQEPRPYVVWLEKTHGIPGDEFYQLDRQARGQMVTRLVANDNHIPQWLKRHWAFETGFAFPSGHTMFAASWALLGVGLLWPRRHRKTVTILMIWAVAVMGSRVLLGMHWPRDLLVATWISWLLVTLACWLAQRLCGPLTIPPDEHQEIARREQDKES</sequence>
<dbReference type="OrthoDB" id="5586741at2"/>
<feature type="transmembrane region" description="Helical" evidence="4">
    <location>
        <begin position="12"/>
        <end position="29"/>
    </location>
</feature>
<gene>
    <name evidence="6" type="ORF">B1H58_16930</name>
</gene>